<accession>A0A2H1WR21</accession>
<sequence length="260" mass="29536">MPVIEQTYYLMVSNRRRPWTLETPEALQVRYRLFGSLFFGNGDGEDWEGGNWASGNLTHTTNHNASVVSRRFSVRPWYYSGRAGPFVPKHGSPTLKNHCLKLFKFYNNDNQSLRVIWKTIGKTKRRVIACGLGRVRQRCTLRHVMLLYNQSPPLIGTRNTKDTTHLRGIFKCVAGILGVRNSTVVGESGIGKGGNLNPHKASIVSNSRRFSVRRWYHSGRASPFMPKHGSPTLRKKSTPKQFAQKSLKRSASCKWMGYLP</sequence>
<dbReference type="AlphaFoldDB" id="A0A2H1WR21"/>
<gene>
    <name evidence="2" type="ORF">SFRICE_019811</name>
</gene>
<evidence type="ECO:0000256" key="1">
    <source>
        <dbReference type="SAM" id="MobiDB-lite"/>
    </source>
</evidence>
<proteinExistence type="predicted"/>
<feature type="region of interest" description="Disordered" evidence="1">
    <location>
        <begin position="221"/>
        <end position="244"/>
    </location>
</feature>
<organism evidence="2">
    <name type="scientific">Spodoptera frugiperda</name>
    <name type="common">Fall armyworm</name>
    <dbReference type="NCBI Taxonomy" id="7108"/>
    <lineage>
        <taxon>Eukaryota</taxon>
        <taxon>Metazoa</taxon>
        <taxon>Ecdysozoa</taxon>
        <taxon>Arthropoda</taxon>
        <taxon>Hexapoda</taxon>
        <taxon>Insecta</taxon>
        <taxon>Pterygota</taxon>
        <taxon>Neoptera</taxon>
        <taxon>Endopterygota</taxon>
        <taxon>Lepidoptera</taxon>
        <taxon>Glossata</taxon>
        <taxon>Ditrysia</taxon>
        <taxon>Noctuoidea</taxon>
        <taxon>Noctuidae</taxon>
        <taxon>Amphipyrinae</taxon>
        <taxon>Spodoptera</taxon>
    </lineage>
</organism>
<dbReference type="EMBL" id="ODYU01010401">
    <property type="protein sequence ID" value="SOQ55478.1"/>
    <property type="molecule type" value="Genomic_DNA"/>
</dbReference>
<name>A0A2H1WR21_SPOFR</name>
<reference evidence="2" key="1">
    <citation type="submission" date="2016-07" db="EMBL/GenBank/DDBJ databases">
        <authorList>
            <person name="Bretaudeau A."/>
        </authorList>
    </citation>
    <scope>NUCLEOTIDE SEQUENCE</scope>
    <source>
        <strain evidence="2">Rice</strain>
        <tissue evidence="2">Whole body</tissue>
    </source>
</reference>
<protein>
    <submittedName>
        <fullName evidence="2">SFRICE_019811</fullName>
    </submittedName>
</protein>
<evidence type="ECO:0000313" key="2">
    <source>
        <dbReference type="EMBL" id="SOQ55478.1"/>
    </source>
</evidence>